<dbReference type="EMBL" id="JAUCGM010000930">
    <property type="protein sequence ID" value="MDM8563869.1"/>
    <property type="molecule type" value="Genomic_DNA"/>
</dbReference>
<organism evidence="1 2">
    <name type="scientific">Candidatus Marithioploca araucensis</name>
    <dbReference type="NCBI Taxonomy" id="70273"/>
    <lineage>
        <taxon>Bacteria</taxon>
        <taxon>Pseudomonadati</taxon>
        <taxon>Pseudomonadota</taxon>
        <taxon>Gammaproteobacteria</taxon>
        <taxon>Thiotrichales</taxon>
        <taxon>Thiotrichaceae</taxon>
        <taxon>Candidatus Marithioploca</taxon>
    </lineage>
</organism>
<gene>
    <name evidence="1" type="ORF">QUF54_11000</name>
</gene>
<accession>A0ABT7VWB5</accession>
<sequence length="74" mass="8024">MSTPLPEANPTRLPDYLAGMNGGQTLISIIKSISLCLPTLPDWFSRVGWAKRVFVLPTDAKNGGQRGCPPTRLT</sequence>
<protein>
    <submittedName>
        <fullName evidence="1">Uncharacterized protein</fullName>
    </submittedName>
</protein>
<evidence type="ECO:0000313" key="2">
    <source>
        <dbReference type="Proteomes" id="UP001171945"/>
    </source>
</evidence>
<evidence type="ECO:0000313" key="1">
    <source>
        <dbReference type="EMBL" id="MDM8563869.1"/>
    </source>
</evidence>
<proteinExistence type="predicted"/>
<name>A0ABT7VWB5_9GAMM</name>
<keyword evidence="2" id="KW-1185">Reference proteome</keyword>
<comment type="caution">
    <text evidence="1">The sequence shown here is derived from an EMBL/GenBank/DDBJ whole genome shotgun (WGS) entry which is preliminary data.</text>
</comment>
<dbReference type="Proteomes" id="UP001171945">
    <property type="component" value="Unassembled WGS sequence"/>
</dbReference>
<reference evidence="1" key="1">
    <citation type="submission" date="2023-06" db="EMBL/GenBank/DDBJ databases">
        <title>Uncultivated large filamentous bacteria from sulfidic sediments reveal new species and different genomic features in energy metabolism and defense.</title>
        <authorList>
            <person name="Fonseca A."/>
        </authorList>
    </citation>
    <scope>NUCLEOTIDE SEQUENCE</scope>
    <source>
        <strain evidence="1">HSG4</strain>
    </source>
</reference>